<feature type="compositionally biased region" description="Pro residues" evidence="16">
    <location>
        <begin position="1012"/>
        <end position="1031"/>
    </location>
</feature>
<dbReference type="FunFam" id="3.30.160.60:FF:000708">
    <property type="entry name" value="Sal-like protein 1"/>
    <property type="match status" value="1"/>
</dbReference>
<feature type="compositionally biased region" description="Pro residues" evidence="16">
    <location>
        <begin position="459"/>
        <end position="479"/>
    </location>
</feature>
<keyword evidence="9" id="KW-0238">DNA-binding</keyword>
<feature type="compositionally biased region" description="Polar residues" evidence="16">
    <location>
        <begin position="965"/>
        <end position="982"/>
    </location>
</feature>
<dbReference type="GO" id="GO:0000981">
    <property type="term" value="F:DNA-binding transcription factor activity, RNA polymerase II-specific"/>
    <property type="evidence" value="ECO:0007669"/>
    <property type="project" value="TreeGrafter"/>
</dbReference>
<feature type="domain" description="C2H2-type" evidence="17">
    <location>
        <begin position="371"/>
        <end position="398"/>
    </location>
</feature>
<dbReference type="GO" id="GO:0005634">
    <property type="term" value="C:nucleus"/>
    <property type="evidence" value="ECO:0007669"/>
    <property type="project" value="UniProtKB-SubCell"/>
</dbReference>
<keyword evidence="4" id="KW-0479">Metal-binding</keyword>
<dbReference type="Proteomes" id="UP001153737">
    <property type="component" value="Chromosome 9"/>
</dbReference>
<dbReference type="PANTHER" id="PTHR23233:SF84">
    <property type="entry name" value="FI23031P1"/>
    <property type="match status" value="1"/>
</dbReference>
<organism evidence="18 19">
    <name type="scientific">Phaedon cochleariae</name>
    <name type="common">Mustard beetle</name>
    <dbReference type="NCBI Taxonomy" id="80249"/>
    <lineage>
        <taxon>Eukaryota</taxon>
        <taxon>Metazoa</taxon>
        <taxon>Ecdysozoa</taxon>
        <taxon>Arthropoda</taxon>
        <taxon>Hexapoda</taxon>
        <taxon>Insecta</taxon>
        <taxon>Pterygota</taxon>
        <taxon>Neoptera</taxon>
        <taxon>Endopterygota</taxon>
        <taxon>Coleoptera</taxon>
        <taxon>Polyphaga</taxon>
        <taxon>Cucujiformia</taxon>
        <taxon>Chrysomeloidea</taxon>
        <taxon>Chrysomelidae</taxon>
        <taxon>Chrysomelinae</taxon>
        <taxon>Chrysomelini</taxon>
        <taxon>Phaedon</taxon>
    </lineage>
</organism>
<feature type="compositionally biased region" description="Low complexity" evidence="16">
    <location>
        <begin position="655"/>
        <end position="672"/>
    </location>
</feature>
<feature type="region of interest" description="Disordered" evidence="16">
    <location>
        <begin position="881"/>
        <end position="916"/>
    </location>
</feature>
<feature type="region of interest" description="Disordered" evidence="16">
    <location>
        <begin position="1141"/>
        <end position="1162"/>
    </location>
</feature>
<feature type="compositionally biased region" description="Polar residues" evidence="16">
    <location>
        <begin position="634"/>
        <end position="650"/>
    </location>
</feature>
<evidence type="ECO:0000256" key="12">
    <source>
        <dbReference type="ARBA" id="ARBA00038474"/>
    </source>
</evidence>
<proteinExistence type="inferred from homology"/>
<evidence type="ECO:0000256" key="11">
    <source>
        <dbReference type="ARBA" id="ARBA00023242"/>
    </source>
</evidence>
<feature type="region of interest" description="Disordered" evidence="16">
    <location>
        <begin position="72"/>
        <end position="137"/>
    </location>
</feature>
<feature type="compositionally biased region" description="Basic and acidic residues" evidence="16">
    <location>
        <begin position="72"/>
        <end position="84"/>
    </location>
</feature>
<evidence type="ECO:0000256" key="1">
    <source>
        <dbReference type="ARBA" id="ARBA00004123"/>
    </source>
</evidence>
<dbReference type="GO" id="GO:0008270">
    <property type="term" value="F:zinc ion binding"/>
    <property type="evidence" value="ECO:0007669"/>
    <property type="project" value="UniProtKB-KW"/>
</dbReference>
<evidence type="ECO:0000256" key="14">
    <source>
        <dbReference type="ARBA" id="ARBA00071947"/>
    </source>
</evidence>
<feature type="domain" description="C2H2-type" evidence="17">
    <location>
        <begin position="763"/>
        <end position="790"/>
    </location>
</feature>
<evidence type="ECO:0000256" key="13">
    <source>
        <dbReference type="ARBA" id="ARBA00056983"/>
    </source>
</evidence>
<dbReference type="InterPro" id="IPR036236">
    <property type="entry name" value="Znf_C2H2_sf"/>
</dbReference>
<evidence type="ECO:0000256" key="6">
    <source>
        <dbReference type="ARBA" id="ARBA00022771"/>
    </source>
</evidence>
<dbReference type="FunFam" id="3.30.160.60:FF:000130">
    <property type="entry name" value="Spalt-like transcription factor 4"/>
    <property type="match status" value="1"/>
</dbReference>
<evidence type="ECO:0000313" key="19">
    <source>
        <dbReference type="Proteomes" id="UP001153737"/>
    </source>
</evidence>
<feature type="domain" description="C2H2-type" evidence="17">
    <location>
        <begin position="735"/>
        <end position="762"/>
    </location>
</feature>
<gene>
    <name evidence="18" type="ORF">PHAECO_LOCUS12497</name>
</gene>
<dbReference type="GO" id="GO:0048731">
    <property type="term" value="P:system development"/>
    <property type="evidence" value="ECO:0007669"/>
    <property type="project" value="UniProtKB-ARBA"/>
</dbReference>
<evidence type="ECO:0000313" key="18">
    <source>
        <dbReference type="EMBL" id="CAH1183720.1"/>
    </source>
</evidence>
<evidence type="ECO:0000259" key="17">
    <source>
        <dbReference type="PROSITE" id="PS50157"/>
    </source>
</evidence>
<dbReference type="FunFam" id="3.30.160.60:FF:002027">
    <property type="entry name" value="Blast:Sal-like protein 3"/>
    <property type="match status" value="1"/>
</dbReference>
<feature type="domain" description="C2H2-type" evidence="17">
    <location>
        <begin position="1319"/>
        <end position="1341"/>
    </location>
</feature>
<dbReference type="PROSITE" id="PS00028">
    <property type="entry name" value="ZINC_FINGER_C2H2_1"/>
    <property type="match status" value="8"/>
</dbReference>
<protein>
    <recommendedName>
        <fullName evidence="14">Homeotic protein spalt-major</fullName>
    </recommendedName>
</protein>
<evidence type="ECO:0000256" key="5">
    <source>
        <dbReference type="ARBA" id="ARBA00022737"/>
    </source>
</evidence>
<evidence type="ECO:0000256" key="9">
    <source>
        <dbReference type="ARBA" id="ARBA00023125"/>
    </source>
</evidence>
<evidence type="ECO:0000256" key="8">
    <source>
        <dbReference type="ARBA" id="ARBA00023015"/>
    </source>
</evidence>
<sequence>MSRRKQARPNRLLEDEEGTGAPPVFPAATGEACSDATVPPQELPEVLMCQRCQEQFTDVQEYVTHKDECDKKAIKHDDPAHSDPEDMVVSEEEEEEDDEAGEKSIERMRRHRQDAANNNSVEENSPDENDPEIGFPFPVPAPPGHVTLEALQNTKVAVAQFAATAMANNTDNETALQDLAVLQSTLFTLQHQQVLQLQLINQLQHQLQIDRTKEDETTSPPSPPQSENEAENTPAESPPPIHQELNRSLTPAPTPVVVPPPIIPPIAQQILTESTPKLEVSVPTSLPPQIIPPMCSISSSLASTIITHTDEQTSEAPNTLEMLQKRAQEVLDNASQGLLATNLADELAFRKSKGSMSPYDSKGRNEPFFKHRCRYCGKVFGSDSALQIHIRSHTGERPYKCNVCGSRFTTKGNLKVHFQRHSQKFPHIKMNPNPIPEHLDKYHPPLLAQLGQQSSLSPGGPPHPPHMGFPSSHPFPPTSLPLFRPQVPPPELINSRLQPSPHRLLDPPSRLFPPHPLFLKREEQDTPADLSKPQRSPTPVEDRPLREHEMEDIRERESNEEQKTPSMSQIMPKQEPSLTDNENDQEPERYLSPGPYDECSNSSKFSNDDIMDQRSPGGGEPSENMQDEPENLSHRSNNSVTGPLSISTGQRLPANFSFGNASSPPSSTSSGSLGQYPMNPLHDITKDPSIYTNLLPRPGSNDNSWESLIEVTKTSETSKLQQLVDNIEHKLSDPNQCVICHRVLSCKSALQMHYRTHTGERPFKCKICGRAFTTKGNLKTHMGVHRAKPPMRVLHQCPVCHKKFTNALVLQQHIRLHTGEPTDLTPEQIQAAEIKDFPSPGGFPNLHNSMHPFLGPGFHVPGLSPLGHSGMPMNMKYDVKSEQGSMDDDDDDDDDMSTSEHHNIPPYTSSPSDMQNLSMPAMATQFSMDGLNCSAEDLCSNRTAASPPPPPPPMQNGEKSPARSGVTSPGSSEIRSPNQTPVQIPRPPSSQPAGSPAPSDCSMGALDLTPRSQPPTSSPGPATPSSVPPLFPSFGLLPTAGGQSPLISSAQSPLISSALSSLTSSVLNSTPFSSLRLAVGPIGTLGRGNTTCNLCFKTFACHSALEIHYRSHTKERPFKCTVCDRGFSTKGGCNCTQRRIQDEVEPRRSRKPKPALRTSIPSVIPLPMTPGYASNWMQMAGNMKQHMLTHKIRDMPQHMFDNRPPSLSGDDSASLPPGTPHREAPSSDGEQQQQHQHQHQQPSQSPQAPQVPLPPSPQVKNEMEQPPIKREPTETELPLPKRPPSLQSSKHLCHVCNKNFSSSSALQIHMRTHTGDKPFRCTVCQKAFTTKGNLKVHMGTHMWSNGASRRGRRMSLDLPPIPMTPKDSEFLQRRPDLFYPYLPAPFLNGMQQKLNEISMVQSTQNGLSTPNKYSGLLGFGYPPPEALRSRPTSPDPPGRDADPRALWDLHFERKGAGEAPREDLMAPAATREGLAA</sequence>
<reference evidence="18" key="2">
    <citation type="submission" date="2022-10" db="EMBL/GenBank/DDBJ databases">
        <authorList>
            <consortium name="ENA_rothamsted_submissions"/>
            <consortium name="culmorum"/>
            <person name="King R."/>
        </authorList>
    </citation>
    <scope>NUCLEOTIDE SEQUENCE</scope>
</reference>
<name>A0A9P0GTJ8_PHACE</name>
<comment type="similarity">
    <text evidence="2">Belongs to the krueppel C2H2-type zinc-finger protein family.</text>
</comment>
<feature type="region of interest" description="Disordered" evidence="16">
    <location>
        <begin position="939"/>
        <end position="1035"/>
    </location>
</feature>
<dbReference type="SMART" id="SM00355">
    <property type="entry name" value="ZnF_C2H2"/>
    <property type="match status" value="9"/>
</dbReference>
<evidence type="ECO:0000256" key="7">
    <source>
        <dbReference type="ARBA" id="ARBA00022833"/>
    </source>
</evidence>
<dbReference type="Pfam" id="PF00096">
    <property type="entry name" value="zf-C2H2"/>
    <property type="match status" value="6"/>
</dbReference>
<feature type="compositionally biased region" description="Basic and acidic residues" evidence="16">
    <location>
        <begin position="1261"/>
        <end position="1273"/>
    </location>
</feature>
<dbReference type="PANTHER" id="PTHR23233">
    <property type="entry name" value="SAL-LIKE PROTEIN"/>
    <property type="match status" value="1"/>
</dbReference>
<feature type="region of interest" description="Disordered" evidence="16">
    <location>
        <begin position="1"/>
        <end position="38"/>
    </location>
</feature>
<feature type="region of interest" description="Disordered" evidence="16">
    <location>
        <begin position="1420"/>
        <end position="1476"/>
    </location>
</feature>
<keyword evidence="19" id="KW-1185">Reference proteome</keyword>
<keyword evidence="8" id="KW-0805">Transcription regulation</keyword>
<evidence type="ECO:0000256" key="3">
    <source>
        <dbReference type="ARBA" id="ARBA00022473"/>
    </source>
</evidence>
<dbReference type="Gene3D" id="3.30.160.60">
    <property type="entry name" value="Classic Zinc Finger"/>
    <property type="match status" value="9"/>
</dbReference>
<evidence type="ECO:0000256" key="10">
    <source>
        <dbReference type="ARBA" id="ARBA00023163"/>
    </source>
</evidence>
<keyword evidence="5" id="KW-0677">Repeat</keyword>
<comment type="similarity">
    <text evidence="12">Belongs to the sal C2H2-type zinc-finger protein family.</text>
</comment>
<feature type="domain" description="C2H2-type" evidence="17">
    <location>
        <begin position="795"/>
        <end position="822"/>
    </location>
</feature>
<dbReference type="FunFam" id="3.30.160.60:FF:000193">
    <property type="entry name" value="Zinc finger protein 300"/>
    <property type="match status" value="1"/>
</dbReference>
<feature type="region of interest" description="Disordered" evidence="16">
    <location>
        <begin position="1197"/>
        <end position="1283"/>
    </location>
</feature>
<feature type="compositionally biased region" description="Basic and acidic residues" evidence="16">
    <location>
        <begin position="540"/>
        <end position="563"/>
    </location>
</feature>
<dbReference type="EMBL" id="OU896715">
    <property type="protein sequence ID" value="CAH1183720.1"/>
    <property type="molecule type" value="Genomic_DNA"/>
</dbReference>
<feature type="compositionally biased region" description="Polar residues" evidence="16">
    <location>
        <begin position="564"/>
        <end position="580"/>
    </location>
</feature>
<evidence type="ECO:0000256" key="4">
    <source>
        <dbReference type="ARBA" id="ARBA00022723"/>
    </source>
</evidence>
<comment type="subcellular location">
    <subcellularLocation>
        <location evidence="1">Nucleus</location>
    </subcellularLocation>
</comment>
<evidence type="ECO:0000256" key="16">
    <source>
        <dbReference type="SAM" id="MobiDB-lite"/>
    </source>
</evidence>
<feature type="compositionally biased region" description="Basic and acidic residues" evidence="16">
    <location>
        <begin position="1437"/>
        <end position="1464"/>
    </location>
</feature>
<dbReference type="InterPro" id="IPR013087">
    <property type="entry name" value="Znf_C2H2_type"/>
</dbReference>
<keyword evidence="7" id="KW-0862">Zinc</keyword>
<dbReference type="SUPFAM" id="SSF57667">
    <property type="entry name" value="beta-beta-alpha zinc fingers"/>
    <property type="match status" value="5"/>
</dbReference>
<dbReference type="InterPro" id="IPR051565">
    <property type="entry name" value="Sal_C2H2-zinc-finger"/>
</dbReference>
<feature type="domain" description="C2H2-type" evidence="17">
    <location>
        <begin position="1291"/>
        <end position="1318"/>
    </location>
</feature>
<keyword evidence="6 15" id="KW-0863">Zinc-finger</keyword>
<evidence type="ECO:0000256" key="15">
    <source>
        <dbReference type="PROSITE-ProRule" id="PRU00042"/>
    </source>
</evidence>
<feature type="compositionally biased region" description="Polar residues" evidence="16">
    <location>
        <begin position="906"/>
        <end position="916"/>
    </location>
</feature>
<keyword evidence="11" id="KW-0539">Nucleus</keyword>
<dbReference type="FunFam" id="3.30.160.60:FF:000215">
    <property type="entry name" value="Spalt-like transcription factor 3"/>
    <property type="match status" value="1"/>
</dbReference>
<keyword evidence="10" id="KW-0804">Transcription</keyword>
<feature type="compositionally biased region" description="Low complexity" evidence="16">
    <location>
        <begin position="1231"/>
        <end position="1248"/>
    </location>
</feature>
<feature type="region of interest" description="Disordered" evidence="16">
    <location>
        <begin position="210"/>
        <end position="253"/>
    </location>
</feature>
<dbReference type="PROSITE" id="PS50157">
    <property type="entry name" value="ZINC_FINGER_C2H2_2"/>
    <property type="match status" value="8"/>
</dbReference>
<reference evidence="18" key="1">
    <citation type="submission" date="2022-01" db="EMBL/GenBank/DDBJ databases">
        <authorList>
            <person name="King R."/>
        </authorList>
    </citation>
    <scope>NUCLEOTIDE SEQUENCE</scope>
</reference>
<feature type="domain" description="C2H2-type" evidence="17">
    <location>
        <begin position="1090"/>
        <end position="1117"/>
    </location>
</feature>
<feature type="compositionally biased region" description="Acidic residues" evidence="16">
    <location>
        <begin position="85"/>
        <end position="100"/>
    </location>
</feature>
<feature type="compositionally biased region" description="Acidic residues" evidence="16">
    <location>
        <begin position="885"/>
        <end position="897"/>
    </location>
</feature>
<accession>A0A9P0GTJ8</accession>
<evidence type="ECO:0000256" key="2">
    <source>
        <dbReference type="ARBA" id="ARBA00006991"/>
    </source>
</evidence>
<dbReference type="GO" id="GO:0000978">
    <property type="term" value="F:RNA polymerase II cis-regulatory region sequence-specific DNA binding"/>
    <property type="evidence" value="ECO:0007669"/>
    <property type="project" value="TreeGrafter"/>
</dbReference>
<dbReference type="FunFam" id="3.30.160.60:FF:000291">
    <property type="entry name" value="Spalt-like transcription factor 4"/>
    <property type="match status" value="1"/>
</dbReference>
<dbReference type="FunFam" id="3.30.160.60:FF:000025">
    <property type="entry name" value="Spalt-like transcription factor 1"/>
    <property type="match status" value="1"/>
</dbReference>
<keyword evidence="3" id="KW-0217">Developmental protein</keyword>
<feature type="region of interest" description="Disordered" evidence="16">
    <location>
        <begin position="451"/>
        <end position="681"/>
    </location>
</feature>
<feature type="domain" description="C2H2-type" evidence="17">
    <location>
        <begin position="399"/>
        <end position="426"/>
    </location>
</feature>
<comment type="function">
    <text evidence="13">Required for the establishment of the posterior-most head and the anterior-most tail segments of the embryo. Probably function as a transcriptional regulator. Could repress the transcription of the tsh gene.</text>
</comment>